<dbReference type="InterPro" id="IPR050739">
    <property type="entry name" value="MFP"/>
</dbReference>
<feature type="transmembrane region" description="Helical" evidence="5">
    <location>
        <begin position="36"/>
        <end position="53"/>
    </location>
</feature>
<dbReference type="RefSeq" id="WP_281766197.1">
    <property type="nucleotide sequence ID" value="NZ_BRVO01000004.1"/>
</dbReference>
<accession>A0ABQ5MMM7</accession>
<organism evidence="6 7">
    <name type="scientific">Neptunitalea lumnitzerae</name>
    <dbReference type="NCBI Taxonomy" id="2965509"/>
    <lineage>
        <taxon>Bacteria</taxon>
        <taxon>Pseudomonadati</taxon>
        <taxon>Bacteroidota</taxon>
        <taxon>Flavobacteriia</taxon>
        <taxon>Flavobacteriales</taxon>
        <taxon>Flavobacteriaceae</taxon>
        <taxon>Neptunitalea</taxon>
    </lineage>
</organism>
<comment type="caution">
    <text evidence="6">The sequence shown here is derived from an EMBL/GenBank/DDBJ whole genome shotgun (WGS) entry which is preliminary data.</text>
</comment>
<sequence length="455" mass="51719">MLNISNNHIDKYVDKSKYKSTQIFADNKHYQVIRKIVWIVCILIILVFFLPWTQNIKGSGYVTTLKPGQRPQTIHNIIPGKVEEWYVQEGDFVNRGDTIMRLSEIKESYFDPNLVENTGNQMRAKESALQSYGDKVAALTIQIAAIDKERGLKMQQAQNKRKQALLKMKSDSIDLEAVKTQLTIAETQYNRAFNLNAEGLKPMTYVEEKKVKLQQMQAKVITQENKYVVSQNELLNAEVEINRVQATYAEKLAKAKSDRQTAISTQYDTESQVSKLRTQYANYVIRNGMYYITAPQNGYVNRALQSGIGETIKEGTSIVSIMPSDYQIAVETYVDPLNFPLIKKGEKVRIWFDGWPTIVFSGWPGVSYGTFGGVIVAKENFISDNGKYRVLIAPDPEEKNWPKQLSIGAGAQTIALLQDVPIWFELWRTLNGFPPNFYNPAKEGDKAADAKKKKK</sequence>
<dbReference type="Proteomes" id="UP001143543">
    <property type="component" value="Unassembled WGS sequence"/>
</dbReference>
<dbReference type="PANTHER" id="PTHR30386">
    <property type="entry name" value="MEMBRANE FUSION SUBUNIT OF EMRAB-TOLC MULTIDRUG EFFLUX PUMP"/>
    <property type="match status" value="1"/>
</dbReference>
<keyword evidence="3 5" id="KW-1133">Transmembrane helix</keyword>
<dbReference type="PANTHER" id="PTHR30386:SF26">
    <property type="entry name" value="TRANSPORT PROTEIN COMB"/>
    <property type="match status" value="1"/>
</dbReference>
<dbReference type="Gene3D" id="2.40.50.100">
    <property type="match status" value="1"/>
</dbReference>
<reference evidence="6" key="1">
    <citation type="submission" date="2022-07" db="EMBL/GenBank/DDBJ databases">
        <title>Taxonomy of Novel Oxalotrophic and Methylotrophic Bacteria.</title>
        <authorList>
            <person name="Sahin N."/>
            <person name="Tani A."/>
        </authorList>
    </citation>
    <scope>NUCLEOTIDE SEQUENCE</scope>
    <source>
        <strain evidence="6">Y10</strain>
    </source>
</reference>
<comment type="subcellular location">
    <subcellularLocation>
        <location evidence="1">Membrane</location>
        <topology evidence="1">Single-pass membrane protein</topology>
    </subcellularLocation>
</comment>
<gene>
    <name evidence="6" type="ORF">Y10_29290</name>
</gene>
<keyword evidence="2 5" id="KW-0812">Transmembrane</keyword>
<evidence type="ECO:0000256" key="1">
    <source>
        <dbReference type="ARBA" id="ARBA00004167"/>
    </source>
</evidence>
<dbReference type="EMBL" id="BRVO01000004">
    <property type="protein sequence ID" value="GLB50561.1"/>
    <property type="molecule type" value="Genomic_DNA"/>
</dbReference>
<keyword evidence="7" id="KW-1185">Reference proteome</keyword>
<proteinExistence type="predicted"/>
<dbReference type="SUPFAM" id="SSF51230">
    <property type="entry name" value="Single hybrid motif"/>
    <property type="match status" value="1"/>
</dbReference>
<evidence type="ECO:0000256" key="5">
    <source>
        <dbReference type="SAM" id="Phobius"/>
    </source>
</evidence>
<evidence type="ECO:0000256" key="4">
    <source>
        <dbReference type="ARBA" id="ARBA00023136"/>
    </source>
</evidence>
<evidence type="ECO:0000256" key="3">
    <source>
        <dbReference type="ARBA" id="ARBA00022989"/>
    </source>
</evidence>
<evidence type="ECO:0000313" key="6">
    <source>
        <dbReference type="EMBL" id="GLB50561.1"/>
    </source>
</evidence>
<dbReference type="InterPro" id="IPR011053">
    <property type="entry name" value="Single_hybrid_motif"/>
</dbReference>
<name>A0ABQ5MMM7_9FLAO</name>
<keyword evidence="4 5" id="KW-0472">Membrane</keyword>
<protein>
    <submittedName>
        <fullName evidence="6">Biotin attachment protein</fullName>
    </submittedName>
</protein>
<evidence type="ECO:0000256" key="2">
    <source>
        <dbReference type="ARBA" id="ARBA00022692"/>
    </source>
</evidence>
<evidence type="ECO:0000313" key="7">
    <source>
        <dbReference type="Proteomes" id="UP001143543"/>
    </source>
</evidence>